<feature type="transmembrane region" description="Helical" evidence="9">
    <location>
        <begin position="148"/>
        <end position="168"/>
    </location>
</feature>
<protein>
    <submittedName>
        <fullName evidence="12">Glycosyl transferase</fullName>
    </submittedName>
</protein>
<evidence type="ECO:0000256" key="3">
    <source>
        <dbReference type="ARBA" id="ARBA00022676"/>
    </source>
</evidence>
<feature type="compositionally biased region" description="Gly residues" evidence="8">
    <location>
        <begin position="571"/>
        <end position="586"/>
    </location>
</feature>
<evidence type="ECO:0000259" key="11">
    <source>
        <dbReference type="Pfam" id="PF24878"/>
    </source>
</evidence>
<comment type="caution">
    <text evidence="12">The sequence shown here is derived from an EMBL/GenBank/DDBJ whole genome shotgun (WGS) entry which is preliminary data.</text>
</comment>
<comment type="subcellular location">
    <subcellularLocation>
        <location evidence="1">Cell membrane</location>
        <topology evidence="1">Multi-pass membrane protein</topology>
    </subcellularLocation>
</comment>
<feature type="domain" description="Putative mannosyltransferase YkcA/B-like C-terminal" evidence="11">
    <location>
        <begin position="602"/>
        <end position="689"/>
    </location>
</feature>
<feature type="region of interest" description="Disordered" evidence="8">
    <location>
        <begin position="523"/>
        <end position="586"/>
    </location>
</feature>
<dbReference type="GO" id="GO:0016763">
    <property type="term" value="F:pentosyltransferase activity"/>
    <property type="evidence" value="ECO:0007669"/>
    <property type="project" value="TreeGrafter"/>
</dbReference>
<reference evidence="12 13" key="1">
    <citation type="submission" date="2017-04" db="EMBL/GenBank/DDBJ databases">
        <title>Comparative genome analysis of Subtercola boreus.</title>
        <authorList>
            <person name="Cho Y.-J."/>
            <person name="Cho A."/>
            <person name="Kim O.-S."/>
            <person name="Lee J.-I."/>
        </authorList>
    </citation>
    <scope>NUCLEOTIDE SEQUENCE [LARGE SCALE GENOMIC DNA]</scope>
    <source>
        <strain evidence="12 13">P27444</strain>
    </source>
</reference>
<feature type="transmembrane region" description="Helical" evidence="9">
    <location>
        <begin position="217"/>
        <end position="234"/>
    </location>
</feature>
<keyword evidence="6 9" id="KW-1133">Transmembrane helix</keyword>
<evidence type="ECO:0000256" key="4">
    <source>
        <dbReference type="ARBA" id="ARBA00022679"/>
    </source>
</evidence>
<evidence type="ECO:0000256" key="7">
    <source>
        <dbReference type="ARBA" id="ARBA00023136"/>
    </source>
</evidence>
<feature type="transmembrane region" description="Helical" evidence="9">
    <location>
        <begin position="384"/>
        <end position="405"/>
    </location>
</feature>
<evidence type="ECO:0000256" key="8">
    <source>
        <dbReference type="SAM" id="MobiDB-lite"/>
    </source>
</evidence>
<dbReference type="GO" id="GO:0009103">
    <property type="term" value="P:lipopolysaccharide biosynthetic process"/>
    <property type="evidence" value="ECO:0007669"/>
    <property type="project" value="UniProtKB-ARBA"/>
</dbReference>
<name>A0A3E0W7Y0_9MICO</name>
<dbReference type="PANTHER" id="PTHR33908">
    <property type="entry name" value="MANNOSYLTRANSFERASE YKCB-RELATED"/>
    <property type="match status" value="1"/>
</dbReference>
<dbReference type="GO" id="GO:0005886">
    <property type="term" value="C:plasma membrane"/>
    <property type="evidence" value="ECO:0007669"/>
    <property type="project" value="UniProtKB-SubCell"/>
</dbReference>
<dbReference type="Pfam" id="PF13231">
    <property type="entry name" value="PMT_2"/>
    <property type="match status" value="1"/>
</dbReference>
<evidence type="ECO:0000256" key="2">
    <source>
        <dbReference type="ARBA" id="ARBA00022475"/>
    </source>
</evidence>
<dbReference type="EMBL" id="NBXA01000001">
    <property type="protein sequence ID" value="RFA17307.1"/>
    <property type="molecule type" value="Genomic_DNA"/>
</dbReference>
<evidence type="ECO:0000256" key="1">
    <source>
        <dbReference type="ARBA" id="ARBA00004651"/>
    </source>
</evidence>
<dbReference type="InterPro" id="IPR038731">
    <property type="entry name" value="RgtA/B/C-like"/>
</dbReference>
<feature type="compositionally biased region" description="Low complexity" evidence="8">
    <location>
        <begin position="558"/>
        <end position="570"/>
    </location>
</feature>
<feature type="transmembrane region" description="Helical" evidence="9">
    <location>
        <begin position="412"/>
        <end position="433"/>
    </location>
</feature>
<keyword evidence="4 12" id="KW-0808">Transferase</keyword>
<accession>A0A3E0W7Y0</accession>
<evidence type="ECO:0000313" key="12">
    <source>
        <dbReference type="EMBL" id="RFA17307.1"/>
    </source>
</evidence>
<keyword evidence="5 9" id="KW-0812">Transmembrane</keyword>
<feature type="transmembrane region" description="Helical" evidence="9">
    <location>
        <begin position="241"/>
        <end position="259"/>
    </location>
</feature>
<evidence type="ECO:0000259" key="10">
    <source>
        <dbReference type="Pfam" id="PF13231"/>
    </source>
</evidence>
<feature type="transmembrane region" description="Helical" evidence="9">
    <location>
        <begin position="360"/>
        <end position="378"/>
    </location>
</feature>
<dbReference type="InterPro" id="IPR050297">
    <property type="entry name" value="LipidA_mod_glycosyltrf_83"/>
</dbReference>
<dbReference type="OrthoDB" id="5241882at2"/>
<feature type="transmembrane region" description="Helical" evidence="9">
    <location>
        <begin position="114"/>
        <end position="141"/>
    </location>
</feature>
<feature type="transmembrane region" description="Helical" evidence="9">
    <location>
        <begin position="330"/>
        <end position="348"/>
    </location>
</feature>
<proteinExistence type="predicted"/>
<sequence length="713" mass="72463">MSSSTLPRPSAPSALGASALGGRIRMLGRSVIRGRATHAAWERPAFLGLLLVTAIAYFYNLTASGYANEFYSAAVQAGSTNWEAFLFGSSDAGNSITVDKPPASLWVMALSVRVFGLSSFAILMPEVLMGLVTVALVYVIVRRHFSPGAALLAGGVLASTPVAALMFRFNNPDALLVLLMTASVYFTLRAIESGRVRWLLLAGAMIGFGFLTKQLQAFVVLPPLALAYGLAGPVKFGKRMLHLLAALAAVIVSAGWWVALVELVPASMRPYVGGSQNNDFLELTFGYNGFGRLTGAETGSVTGGGGATTGGQWGATGITRLLDGEFGGQIAWLIPAALVLLAVGFVLLRRQKRVDARRAILIMFGGWLVITGLVFSFMAGIFHAYYTVALAPAIAGTVGAGAILLWNTRRHLWARIVAAVVVLGTGVWAYSLLTRAAEWLPWLKFVVLVLAIIGAGMLVIRWKRRAFRVAALAVALTASLLAPVAYTLQTLSTAHTGSLVTAGPTVASSTGFGRGGGFGGAGGFAGGARPGGTTTGGSTTGGTTTGGPGGTPPGGTTPGATGTPGSATGATGAGTTRGGTGTRGAGGGGLLGGATVSSQVSALLTANASSFTWAAATVGSQNAASYQLASQVAVMPLGGFNGSDPSPTLDEFKALVASGKIHYFISAGLIGASNGGSSVSSEIASWVASTFTATTVDGTTLYDLTTASAASQS</sequence>
<evidence type="ECO:0000313" key="13">
    <source>
        <dbReference type="Proteomes" id="UP000256709"/>
    </source>
</evidence>
<evidence type="ECO:0000256" key="6">
    <source>
        <dbReference type="ARBA" id="ARBA00022989"/>
    </source>
</evidence>
<dbReference type="PANTHER" id="PTHR33908:SF3">
    <property type="entry name" value="UNDECAPRENYL PHOSPHATE-ALPHA-4-AMINO-4-DEOXY-L-ARABINOSE ARABINOSYL TRANSFERASE"/>
    <property type="match status" value="1"/>
</dbReference>
<feature type="transmembrane region" description="Helical" evidence="9">
    <location>
        <begin position="439"/>
        <end position="460"/>
    </location>
</feature>
<feature type="transmembrane region" description="Helical" evidence="9">
    <location>
        <begin position="45"/>
        <end position="62"/>
    </location>
</feature>
<dbReference type="InterPro" id="IPR056785">
    <property type="entry name" value="YkcA/B-like_C"/>
</dbReference>
<keyword evidence="2" id="KW-1003">Cell membrane</keyword>
<dbReference type="GO" id="GO:0010041">
    <property type="term" value="P:response to iron(III) ion"/>
    <property type="evidence" value="ECO:0007669"/>
    <property type="project" value="TreeGrafter"/>
</dbReference>
<keyword evidence="3" id="KW-0328">Glycosyltransferase</keyword>
<gene>
    <name evidence="12" type="ORF">B7R21_00790</name>
</gene>
<dbReference type="Pfam" id="PF24878">
    <property type="entry name" value="YkcB_C"/>
    <property type="match status" value="1"/>
</dbReference>
<feature type="transmembrane region" description="Helical" evidence="9">
    <location>
        <begin position="467"/>
        <end position="486"/>
    </location>
</feature>
<feature type="domain" description="Glycosyltransferase RgtA/B/C/D-like" evidence="10">
    <location>
        <begin position="99"/>
        <end position="256"/>
    </location>
</feature>
<dbReference type="RefSeq" id="WP_116281342.1">
    <property type="nucleotide sequence ID" value="NZ_NBXA01000001.1"/>
</dbReference>
<evidence type="ECO:0000256" key="9">
    <source>
        <dbReference type="SAM" id="Phobius"/>
    </source>
</evidence>
<dbReference type="AlphaFoldDB" id="A0A3E0W7Y0"/>
<dbReference type="Proteomes" id="UP000256709">
    <property type="component" value="Unassembled WGS sequence"/>
</dbReference>
<organism evidence="12 13">
    <name type="scientific">Subtercola boreus</name>
    <dbReference type="NCBI Taxonomy" id="120213"/>
    <lineage>
        <taxon>Bacteria</taxon>
        <taxon>Bacillati</taxon>
        <taxon>Actinomycetota</taxon>
        <taxon>Actinomycetes</taxon>
        <taxon>Micrococcales</taxon>
        <taxon>Microbacteriaceae</taxon>
        <taxon>Subtercola</taxon>
    </lineage>
</organism>
<evidence type="ECO:0000256" key="5">
    <source>
        <dbReference type="ARBA" id="ARBA00022692"/>
    </source>
</evidence>
<feature type="compositionally biased region" description="Gly residues" evidence="8">
    <location>
        <begin position="523"/>
        <end position="557"/>
    </location>
</feature>
<keyword evidence="7 9" id="KW-0472">Membrane</keyword>